<evidence type="ECO:0000313" key="6">
    <source>
        <dbReference type="Proteomes" id="UP000666240"/>
    </source>
</evidence>
<dbReference type="Pfam" id="PF10145">
    <property type="entry name" value="PhageMin_Tail"/>
    <property type="match status" value="1"/>
</dbReference>
<evidence type="ECO:0000256" key="2">
    <source>
        <dbReference type="SAM" id="MobiDB-lite"/>
    </source>
</evidence>
<evidence type="ECO:0000256" key="1">
    <source>
        <dbReference type="ARBA" id="ARBA00022612"/>
    </source>
</evidence>
<evidence type="ECO:0000259" key="4">
    <source>
        <dbReference type="Pfam" id="PF10145"/>
    </source>
</evidence>
<keyword evidence="6" id="KW-1185">Reference proteome</keyword>
<keyword evidence="3" id="KW-1133">Transmembrane helix</keyword>
<feature type="transmembrane region" description="Helical" evidence="3">
    <location>
        <begin position="472"/>
        <end position="496"/>
    </location>
</feature>
<keyword evidence="3" id="KW-0472">Membrane</keyword>
<organism evidence="5 6">
    <name type="scientific">Tianweitania sediminis</name>
    <dbReference type="NCBI Taxonomy" id="1502156"/>
    <lineage>
        <taxon>Bacteria</taxon>
        <taxon>Pseudomonadati</taxon>
        <taxon>Pseudomonadota</taxon>
        <taxon>Alphaproteobacteria</taxon>
        <taxon>Hyphomicrobiales</taxon>
        <taxon>Phyllobacteriaceae</taxon>
        <taxon>Tianweitania</taxon>
    </lineage>
</organism>
<evidence type="ECO:0000313" key="5">
    <source>
        <dbReference type="EMBL" id="MBP0439549.1"/>
    </source>
</evidence>
<feature type="domain" description="Phage tail tape measure protein" evidence="4">
    <location>
        <begin position="95"/>
        <end position="297"/>
    </location>
</feature>
<accession>A0A8J7UHT7</accession>
<keyword evidence="1" id="KW-1188">Viral release from host cell</keyword>
<evidence type="ECO:0000256" key="3">
    <source>
        <dbReference type="SAM" id="Phobius"/>
    </source>
</evidence>
<sequence>MGILNSQLRLTVHDGVSSKMRAISASLNAFQAQNRRVFAPFTGMVGRIAAIGGAYIGATEGIKATVGGALEFESAMADVRKVLDVNDEQFANIRRQITGMSRELPVAASGIAEIYANAAQSNVPLAELGKFAEMVAKVSVAWDTTQGETSSALAEIKTQLGMGVDDIGLYADALNHLSNNTAAKAPKLVEFSRVVAATGELYGFGAQQTLAFGGAMIAAGAQSEVAATSFRNMGRALTMGARATKSQRQAYSRLGIDSVKTAKSMQKNALKTTLDVIDKIQQLPEWERVSIASALFGDEARALMPIINNATELRRQLDMVGDRTNYAGSAFKEYVTRAGTVGNVLEILQNKFADSFRSVGDSMLPSIREAALGIGDILDSLGERATPLTQMTAAFKGFMNGLGYDGSIRQMVNELGNLTFGPADGSANADKIGAIFVRFKEWGANIREFNAAVRDNPIAGFLAEMAGYGFQFVLAATGIGILAAAIGKLAGALYFLSGAKAAVAILKSLSGMTGLSDVLKGDSKDAKGAKGGNKVSGGGIAGALAVLRSAGAWAGLLLSQGSTKDNDYTNASAEERQRMRDQAAANARKFTPLESTGRAHLSTNDGGRARSMDSWLDGPPKPPGPTSSVMPDPLSALRNMTLRTQPTGVQQVQVTNPVRPNVTISMPVTIHEAAAPATVMNQLGAAVREATESNYGDGGL</sequence>
<proteinExistence type="predicted"/>
<dbReference type="PANTHER" id="PTHR37813:SF1">
    <property type="entry name" value="FELS-2 PROPHAGE PROTEIN"/>
    <property type="match status" value="1"/>
</dbReference>
<dbReference type="Proteomes" id="UP000666240">
    <property type="component" value="Unassembled WGS sequence"/>
</dbReference>
<name>A0A8J7UHT7_9HYPH</name>
<dbReference type="RefSeq" id="WP_209335593.1">
    <property type="nucleotide sequence ID" value="NZ_JAGIYY010000004.1"/>
</dbReference>
<dbReference type="NCBIfam" id="TIGR01760">
    <property type="entry name" value="tape_meas_TP901"/>
    <property type="match status" value="1"/>
</dbReference>
<dbReference type="AlphaFoldDB" id="A0A8J7UHT7"/>
<keyword evidence="3" id="KW-0812">Transmembrane</keyword>
<protein>
    <submittedName>
        <fullName evidence="5">Phage tail tape measure protein</fullName>
    </submittedName>
</protein>
<dbReference type="InterPro" id="IPR010090">
    <property type="entry name" value="Phage_tape_meas"/>
</dbReference>
<dbReference type="PANTHER" id="PTHR37813">
    <property type="entry name" value="FELS-2 PROPHAGE PROTEIN"/>
    <property type="match status" value="1"/>
</dbReference>
<gene>
    <name evidence="5" type="ORF">J5Y06_12880</name>
</gene>
<feature type="region of interest" description="Disordered" evidence="2">
    <location>
        <begin position="592"/>
        <end position="630"/>
    </location>
</feature>
<reference evidence="5" key="1">
    <citation type="submission" date="2021-03" db="EMBL/GenBank/DDBJ databases">
        <title>Genome sequencing and assembly of Tianweitania sediminis.</title>
        <authorList>
            <person name="Chhetri G."/>
        </authorList>
    </citation>
    <scope>NUCLEOTIDE SEQUENCE</scope>
    <source>
        <strain evidence="5">Z8</strain>
    </source>
</reference>
<dbReference type="EMBL" id="JAGIYY010000004">
    <property type="protein sequence ID" value="MBP0439549.1"/>
    <property type="molecule type" value="Genomic_DNA"/>
</dbReference>
<comment type="caution">
    <text evidence="5">The sequence shown here is derived from an EMBL/GenBank/DDBJ whole genome shotgun (WGS) entry which is preliminary data.</text>
</comment>